<dbReference type="KEGG" id="hro:HELRODRAFT_173540"/>
<dbReference type="InParanoid" id="T1F6Y6"/>
<dbReference type="CTD" id="20204585"/>
<evidence type="ECO:0000313" key="2">
    <source>
        <dbReference type="EnsemblMetazoa" id="HelroP173540"/>
    </source>
</evidence>
<name>T1F6Y6_HELRO</name>
<organism evidence="2 3">
    <name type="scientific">Helobdella robusta</name>
    <name type="common">Californian leech</name>
    <dbReference type="NCBI Taxonomy" id="6412"/>
    <lineage>
        <taxon>Eukaryota</taxon>
        <taxon>Metazoa</taxon>
        <taxon>Spiralia</taxon>
        <taxon>Lophotrochozoa</taxon>
        <taxon>Annelida</taxon>
        <taxon>Clitellata</taxon>
        <taxon>Hirudinea</taxon>
        <taxon>Rhynchobdellida</taxon>
        <taxon>Glossiphoniidae</taxon>
        <taxon>Helobdella</taxon>
    </lineage>
</organism>
<dbReference type="EMBL" id="AMQM01004590">
    <property type="status" value="NOT_ANNOTATED_CDS"/>
    <property type="molecule type" value="Genomic_DNA"/>
</dbReference>
<gene>
    <name evidence="2" type="primary">20204585</name>
    <name evidence="1" type="ORF">HELRODRAFT_173540</name>
</gene>
<reference evidence="1 3" key="2">
    <citation type="journal article" date="2013" name="Nature">
        <title>Insights into bilaterian evolution from three spiralian genomes.</title>
        <authorList>
            <person name="Simakov O."/>
            <person name="Marletaz F."/>
            <person name="Cho S.J."/>
            <person name="Edsinger-Gonzales E."/>
            <person name="Havlak P."/>
            <person name="Hellsten U."/>
            <person name="Kuo D.H."/>
            <person name="Larsson T."/>
            <person name="Lv J."/>
            <person name="Arendt D."/>
            <person name="Savage R."/>
            <person name="Osoegawa K."/>
            <person name="de Jong P."/>
            <person name="Grimwood J."/>
            <person name="Chapman J.A."/>
            <person name="Shapiro H."/>
            <person name="Aerts A."/>
            <person name="Otillar R.P."/>
            <person name="Terry A.Y."/>
            <person name="Boore J.L."/>
            <person name="Grigoriev I.V."/>
            <person name="Lindberg D.R."/>
            <person name="Seaver E.C."/>
            <person name="Weisblat D.A."/>
            <person name="Putnam N.H."/>
            <person name="Rokhsar D.S."/>
        </authorList>
    </citation>
    <scope>NUCLEOTIDE SEQUENCE</scope>
</reference>
<dbReference type="EMBL" id="KB096633">
    <property type="protein sequence ID" value="ESO03261.1"/>
    <property type="molecule type" value="Genomic_DNA"/>
</dbReference>
<reference evidence="2" key="3">
    <citation type="submission" date="2015-06" db="UniProtKB">
        <authorList>
            <consortium name="EnsemblMetazoa"/>
        </authorList>
    </citation>
    <scope>IDENTIFICATION</scope>
</reference>
<dbReference type="Proteomes" id="UP000015101">
    <property type="component" value="Unassembled WGS sequence"/>
</dbReference>
<dbReference type="EnsemblMetazoa" id="HelroT173540">
    <property type="protein sequence ID" value="HelroP173540"/>
    <property type="gene ID" value="HelroG173540"/>
</dbReference>
<dbReference type="RefSeq" id="XP_009018409.1">
    <property type="nucleotide sequence ID" value="XM_009020161.1"/>
</dbReference>
<dbReference type="GeneID" id="20204585"/>
<protein>
    <submittedName>
        <fullName evidence="1 2">Uncharacterized protein</fullName>
    </submittedName>
</protein>
<reference evidence="3" key="1">
    <citation type="submission" date="2012-12" db="EMBL/GenBank/DDBJ databases">
        <authorList>
            <person name="Hellsten U."/>
            <person name="Grimwood J."/>
            <person name="Chapman J.A."/>
            <person name="Shapiro H."/>
            <person name="Aerts A."/>
            <person name="Otillar R.P."/>
            <person name="Terry A.Y."/>
            <person name="Boore J.L."/>
            <person name="Simakov O."/>
            <person name="Marletaz F."/>
            <person name="Cho S.-J."/>
            <person name="Edsinger-Gonzales E."/>
            <person name="Havlak P."/>
            <person name="Kuo D.-H."/>
            <person name="Larsson T."/>
            <person name="Lv J."/>
            <person name="Arendt D."/>
            <person name="Savage R."/>
            <person name="Osoegawa K."/>
            <person name="de Jong P."/>
            <person name="Lindberg D.R."/>
            <person name="Seaver E.C."/>
            <person name="Weisblat D.A."/>
            <person name="Putnam N.H."/>
            <person name="Grigoriev I.V."/>
            <person name="Rokhsar D.S."/>
        </authorList>
    </citation>
    <scope>NUCLEOTIDE SEQUENCE</scope>
</reference>
<dbReference type="HOGENOM" id="CLU_1322195_0_0_1"/>
<proteinExistence type="predicted"/>
<evidence type="ECO:0000313" key="3">
    <source>
        <dbReference type="Proteomes" id="UP000015101"/>
    </source>
</evidence>
<keyword evidence="3" id="KW-1185">Reference proteome</keyword>
<evidence type="ECO:0000313" key="1">
    <source>
        <dbReference type="EMBL" id="ESO03261.1"/>
    </source>
</evidence>
<accession>T1F6Y6</accession>
<dbReference type="AlphaFoldDB" id="T1F6Y6"/>
<sequence length="208" mass="23272">MDDSSSDKFKEGGLTKGRSFSDIFRAVFPLYEVPLSNDNVISSNNDNINEWSSNESKNVDCNSDKCVRPSLMTTKPILKAQSLASFRHLFSIAGFTAQHAGSQTSLSRNDSAAEIVDDVDGNLSKHSQNIFCPNKKIFSQKMETIPGSPNIEEDNFAPFHQSQQLLLQKQLPQQQQPCKKTNLLERLVRTEKFTLNNKEINAFAPTSQ</sequence>